<evidence type="ECO:0000313" key="2">
    <source>
        <dbReference type="EMBL" id="KAK1316308.1"/>
    </source>
</evidence>
<reference evidence="2" key="2">
    <citation type="submission" date="2023-06" db="EMBL/GenBank/DDBJ databases">
        <authorList>
            <person name="Ma L."/>
            <person name="Liu K.-W."/>
            <person name="Li Z."/>
            <person name="Hsiao Y.-Y."/>
            <person name="Qi Y."/>
            <person name="Fu T."/>
            <person name="Tang G."/>
            <person name="Zhang D."/>
            <person name="Sun W.-H."/>
            <person name="Liu D.-K."/>
            <person name="Li Y."/>
            <person name="Chen G.-Z."/>
            <person name="Liu X.-D."/>
            <person name="Liao X.-Y."/>
            <person name="Jiang Y.-T."/>
            <person name="Yu X."/>
            <person name="Hao Y."/>
            <person name="Huang J."/>
            <person name="Zhao X.-W."/>
            <person name="Ke S."/>
            <person name="Chen Y.-Y."/>
            <person name="Wu W.-L."/>
            <person name="Hsu J.-L."/>
            <person name="Lin Y.-F."/>
            <person name="Huang M.-D."/>
            <person name="Li C.-Y."/>
            <person name="Huang L."/>
            <person name="Wang Z.-W."/>
            <person name="Zhao X."/>
            <person name="Zhong W.-Y."/>
            <person name="Peng D.-H."/>
            <person name="Ahmad S."/>
            <person name="Lan S."/>
            <person name="Zhang J.-S."/>
            <person name="Tsai W.-C."/>
            <person name="Van De Peer Y."/>
            <person name="Liu Z.-J."/>
        </authorList>
    </citation>
    <scope>NUCLEOTIDE SEQUENCE</scope>
    <source>
        <strain evidence="2">CP</strain>
        <tissue evidence="2">Leaves</tissue>
    </source>
</reference>
<comment type="caution">
    <text evidence="2">The sequence shown here is derived from an EMBL/GenBank/DDBJ whole genome shotgun (WGS) entry which is preliminary data.</text>
</comment>
<gene>
    <name evidence="2" type="ORF">QJS10_CPA05g00302</name>
</gene>
<evidence type="ECO:0000313" key="3">
    <source>
        <dbReference type="Proteomes" id="UP001180020"/>
    </source>
</evidence>
<reference evidence="2" key="1">
    <citation type="journal article" date="2023" name="Nat. Commun.">
        <title>Diploid and tetraploid genomes of Acorus and the evolution of monocots.</title>
        <authorList>
            <person name="Ma L."/>
            <person name="Liu K.W."/>
            <person name="Li Z."/>
            <person name="Hsiao Y.Y."/>
            <person name="Qi Y."/>
            <person name="Fu T."/>
            <person name="Tang G.D."/>
            <person name="Zhang D."/>
            <person name="Sun W.H."/>
            <person name="Liu D.K."/>
            <person name="Li Y."/>
            <person name="Chen G.Z."/>
            <person name="Liu X.D."/>
            <person name="Liao X.Y."/>
            <person name="Jiang Y.T."/>
            <person name="Yu X."/>
            <person name="Hao Y."/>
            <person name="Huang J."/>
            <person name="Zhao X.W."/>
            <person name="Ke S."/>
            <person name="Chen Y.Y."/>
            <person name="Wu W.L."/>
            <person name="Hsu J.L."/>
            <person name="Lin Y.F."/>
            <person name="Huang M.D."/>
            <person name="Li C.Y."/>
            <person name="Huang L."/>
            <person name="Wang Z.W."/>
            <person name="Zhao X."/>
            <person name="Zhong W.Y."/>
            <person name="Peng D.H."/>
            <person name="Ahmad S."/>
            <person name="Lan S."/>
            <person name="Zhang J.S."/>
            <person name="Tsai W.C."/>
            <person name="Van de Peer Y."/>
            <person name="Liu Z.J."/>
        </authorList>
    </citation>
    <scope>NUCLEOTIDE SEQUENCE</scope>
    <source>
        <strain evidence="2">CP</strain>
    </source>
</reference>
<accession>A0AAV9EU24</accession>
<evidence type="ECO:0000256" key="1">
    <source>
        <dbReference type="SAM" id="MobiDB-lite"/>
    </source>
</evidence>
<protein>
    <submittedName>
        <fullName evidence="2">Uncharacterized protein</fullName>
    </submittedName>
</protein>
<name>A0AAV9EU24_ACOCL</name>
<organism evidence="2 3">
    <name type="scientific">Acorus calamus</name>
    <name type="common">Sweet flag</name>
    <dbReference type="NCBI Taxonomy" id="4465"/>
    <lineage>
        <taxon>Eukaryota</taxon>
        <taxon>Viridiplantae</taxon>
        <taxon>Streptophyta</taxon>
        <taxon>Embryophyta</taxon>
        <taxon>Tracheophyta</taxon>
        <taxon>Spermatophyta</taxon>
        <taxon>Magnoliopsida</taxon>
        <taxon>Liliopsida</taxon>
        <taxon>Acoraceae</taxon>
        <taxon>Acorus</taxon>
    </lineage>
</organism>
<proteinExistence type="predicted"/>
<dbReference type="AlphaFoldDB" id="A0AAV9EU24"/>
<sequence>MVKCERRDSMRPEAMDGDNKVHNGYGGDRGFNGGGYRCNGGLGVGDIEKNIIVTERLDTPCLQKSQDWKAAFL</sequence>
<dbReference type="EMBL" id="JAUJYO010000005">
    <property type="protein sequence ID" value="KAK1316308.1"/>
    <property type="molecule type" value="Genomic_DNA"/>
</dbReference>
<keyword evidence="3" id="KW-1185">Reference proteome</keyword>
<dbReference type="Proteomes" id="UP001180020">
    <property type="component" value="Unassembled WGS sequence"/>
</dbReference>
<feature type="compositionally biased region" description="Basic and acidic residues" evidence="1">
    <location>
        <begin position="1"/>
        <end position="21"/>
    </location>
</feature>
<feature type="region of interest" description="Disordered" evidence="1">
    <location>
        <begin position="1"/>
        <end position="24"/>
    </location>
</feature>